<evidence type="ECO:0000313" key="4">
    <source>
        <dbReference type="Proteomes" id="UP000554482"/>
    </source>
</evidence>
<dbReference type="PANTHER" id="PTHR47293">
    <property type="entry name" value="JACALIN-RELATED LECTIN 3"/>
    <property type="match status" value="1"/>
</dbReference>
<dbReference type="InterPro" id="IPR001229">
    <property type="entry name" value="Jacalin-like_lectin_dom"/>
</dbReference>
<dbReference type="InterPro" id="IPR033734">
    <property type="entry name" value="Jacalin-like_lectin_dom_plant"/>
</dbReference>
<sequence>MDIKVNAQGSCVSKPWDEYGKNRICRIFITTDSNGINSIQFGYVEDGNDKSIVLSNRFGGECYEKIFTVTLNYPVEYITIVRGTYGPSDDDHDYIVSSLTVCTNLGTYGPFGRIAGESFIIEMGADFFGFHGYRNRKYLRAIGVYIKPLASVMDRAVLRTTTTHDHLVQSAVKEE</sequence>
<organism evidence="3 4">
    <name type="scientific">Thalictrum thalictroides</name>
    <name type="common">Rue-anemone</name>
    <name type="synonym">Anemone thalictroides</name>
    <dbReference type="NCBI Taxonomy" id="46969"/>
    <lineage>
        <taxon>Eukaryota</taxon>
        <taxon>Viridiplantae</taxon>
        <taxon>Streptophyta</taxon>
        <taxon>Embryophyta</taxon>
        <taxon>Tracheophyta</taxon>
        <taxon>Spermatophyta</taxon>
        <taxon>Magnoliopsida</taxon>
        <taxon>Ranunculales</taxon>
        <taxon>Ranunculaceae</taxon>
        <taxon>Thalictroideae</taxon>
        <taxon>Thalictrum</taxon>
    </lineage>
</organism>
<dbReference type="SMART" id="SM00915">
    <property type="entry name" value="Jacalin"/>
    <property type="match status" value="1"/>
</dbReference>
<dbReference type="Pfam" id="PF01419">
    <property type="entry name" value="Jacalin"/>
    <property type="match status" value="1"/>
</dbReference>
<accession>A0A7J6W478</accession>
<name>A0A7J6W478_THATH</name>
<keyword evidence="1" id="KW-0430">Lectin</keyword>
<dbReference type="Proteomes" id="UP000554482">
    <property type="component" value="Unassembled WGS sequence"/>
</dbReference>
<evidence type="ECO:0000313" key="3">
    <source>
        <dbReference type="EMBL" id="KAF5191608.1"/>
    </source>
</evidence>
<dbReference type="InterPro" id="IPR036404">
    <property type="entry name" value="Jacalin-like_lectin_dom_sf"/>
</dbReference>
<dbReference type="AlphaFoldDB" id="A0A7J6W478"/>
<gene>
    <name evidence="3" type="ORF">FRX31_018805</name>
</gene>
<dbReference type="SUPFAM" id="SSF51101">
    <property type="entry name" value="Mannose-binding lectins"/>
    <property type="match status" value="1"/>
</dbReference>
<dbReference type="EMBL" id="JABWDY010022632">
    <property type="protein sequence ID" value="KAF5191608.1"/>
    <property type="molecule type" value="Genomic_DNA"/>
</dbReference>
<dbReference type="Gene3D" id="2.100.10.30">
    <property type="entry name" value="Jacalin-like lectin domain"/>
    <property type="match status" value="1"/>
</dbReference>
<evidence type="ECO:0000259" key="2">
    <source>
        <dbReference type="PROSITE" id="PS51752"/>
    </source>
</evidence>
<reference evidence="3 4" key="1">
    <citation type="submission" date="2020-06" db="EMBL/GenBank/DDBJ databases">
        <title>Transcriptomic and genomic resources for Thalictrum thalictroides and T. hernandezii: Facilitating candidate gene discovery in an emerging model plant lineage.</title>
        <authorList>
            <person name="Arias T."/>
            <person name="Riano-Pachon D.M."/>
            <person name="Di Stilio V.S."/>
        </authorList>
    </citation>
    <scope>NUCLEOTIDE SEQUENCE [LARGE SCALE GENOMIC DNA]</scope>
    <source>
        <strain evidence="4">cv. WT478/WT964</strain>
        <tissue evidence="3">Leaves</tissue>
    </source>
</reference>
<dbReference type="PANTHER" id="PTHR47293:SF15">
    <property type="entry name" value="JACALIN-RELATED LECTIN 19"/>
    <property type="match status" value="1"/>
</dbReference>
<dbReference type="GO" id="GO:0030246">
    <property type="term" value="F:carbohydrate binding"/>
    <property type="evidence" value="ECO:0007669"/>
    <property type="project" value="UniProtKB-KW"/>
</dbReference>
<proteinExistence type="predicted"/>
<comment type="caution">
    <text evidence="3">The sequence shown here is derived from an EMBL/GenBank/DDBJ whole genome shotgun (WGS) entry which is preliminary data.</text>
</comment>
<protein>
    <submittedName>
        <fullName evidence="3">Inactive protein RESTRICTED TEV MOVEMENT 1-like</fullName>
    </submittedName>
</protein>
<dbReference type="CDD" id="cd09612">
    <property type="entry name" value="Jacalin"/>
    <property type="match status" value="1"/>
</dbReference>
<keyword evidence="4" id="KW-1185">Reference proteome</keyword>
<dbReference type="PROSITE" id="PS51752">
    <property type="entry name" value="JACALIN_LECTIN"/>
    <property type="match status" value="1"/>
</dbReference>
<dbReference type="OrthoDB" id="581739at2759"/>
<evidence type="ECO:0000256" key="1">
    <source>
        <dbReference type="ARBA" id="ARBA00022734"/>
    </source>
</evidence>
<feature type="domain" description="Jacalin-type lectin" evidence="2">
    <location>
        <begin position="2"/>
        <end position="148"/>
    </location>
</feature>